<keyword evidence="11" id="KW-1185">Reference proteome</keyword>
<keyword evidence="3" id="KW-0677">Repeat</keyword>
<dbReference type="InterPro" id="IPR045172">
    <property type="entry name" value="TBCB_Ubl"/>
</dbReference>
<evidence type="ECO:0000256" key="3">
    <source>
        <dbReference type="ARBA" id="ARBA00022737"/>
    </source>
</evidence>
<dbReference type="InterPro" id="IPR036859">
    <property type="entry name" value="CAP-Gly_dom_sf"/>
</dbReference>
<evidence type="ECO:0000256" key="7">
    <source>
        <dbReference type="PROSITE-ProRule" id="PRU00221"/>
    </source>
</evidence>
<dbReference type="Proteomes" id="UP000288216">
    <property type="component" value="Unassembled WGS sequence"/>
</dbReference>
<dbReference type="InterPro" id="IPR000626">
    <property type="entry name" value="Ubiquitin-like_dom"/>
</dbReference>
<dbReference type="Gene3D" id="2.30.30.190">
    <property type="entry name" value="CAP Gly-rich-like domain"/>
    <property type="match status" value="1"/>
</dbReference>
<dbReference type="GO" id="GO:0043014">
    <property type="term" value="F:alpha-tubulin binding"/>
    <property type="evidence" value="ECO:0007669"/>
    <property type="project" value="InterPro"/>
</dbReference>
<feature type="repeat" description="WD" evidence="7">
    <location>
        <begin position="175"/>
        <end position="207"/>
    </location>
</feature>
<keyword evidence="2 7" id="KW-0853">WD repeat</keyword>
<dbReference type="EMBL" id="BFAA01005483">
    <property type="protein sequence ID" value="GCB64679.1"/>
    <property type="molecule type" value="Genomic_DNA"/>
</dbReference>
<dbReference type="PANTHER" id="PTHR14107">
    <property type="entry name" value="WD REPEAT PROTEIN"/>
    <property type="match status" value="1"/>
</dbReference>
<dbReference type="PROSITE" id="PS50245">
    <property type="entry name" value="CAP_GLY_2"/>
    <property type="match status" value="1"/>
</dbReference>
<dbReference type="Pfam" id="PF14560">
    <property type="entry name" value="Ubiquitin_2"/>
    <property type="match status" value="1"/>
</dbReference>
<dbReference type="GO" id="GO:0005759">
    <property type="term" value="C:mitochondrial matrix"/>
    <property type="evidence" value="ECO:0007669"/>
    <property type="project" value="UniProtKB-SubCell"/>
</dbReference>
<dbReference type="STRING" id="75743.A0A401NUZ1"/>
<dbReference type="Gene3D" id="2.130.10.10">
    <property type="entry name" value="YVTN repeat-like/Quinoprotein amine dehydrogenase"/>
    <property type="match status" value="2"/>
</dbReference>
<dbReference type="SUPFAM" id="SSF74924">
    <property type="entry name" value="Cap-Gly domain"/>
    <property type="match status" value="1"/>
</dbReference>
<sequence length="826" mass="91596">AADLSKPIDKRIYKGTQPTCHDFNQFTATPDSVSLVIGFSAGQVQYLDPIKKETSKLFNEERFIDKTKVTCLKWMPESESLFLVAHTSGNLYLYNVEHPCGTTAPHYQPLKQGPGFAVYTCKSKSSRNPLLKWSVGEGALHEFAFAPDGKHVACASQDGSLRVFHFDSMELYGAMKSYFGGLLCVCWSPDGRYIVTGGEDDLVTVWSFWDCRVIARGHGHKSWVSVVAFDPYTSSVDDGEQPEFSGSDEDFQEHAPFGRNRTNSTLSRLSKHNSTDGRATNVTYRFGSVGQDTQFCLWDLTEDILFPHQPLSRARTHTNVVNTAVPGSLSCGSHSGGLALEANLANSIPHSLSRSNSLPHPAVTNANSKAHATDGGGSFSISKFATLTLHERKDKSAEKDHKRNHSIGHVISKSNDKLNLVMRNKLDSAKTLGTTLCPRMDEVPLLEPLVCKKIAHERLTVLIFLEDCIVTACQEGFICTWARPGKVGLLSAQNQANSPSGTCKLELIVGSPATCMELQLFSPDDKFIGLLNQDDALLGSYPIDDRCRIHVIDQSGVKIGEFEDVSNVIKYEMSNEAYDKRSDSMRLFLKRSKLGLYNEEQKAKNEIELEQRVQEEKTLAGAILVGARCEVVISGQPIKRGTVMYVGQTDFKPGYWIGLKYDEPLGKHDGSVNGKRYFQCQCKYGLVSLGGLVSLRWEDLGWCSDDGRTGVTGRTGVAALGGPGLCGFGQATTMLRHSKLQKQILNLYKQFLRAVKAKPGFLPLIRDEFRKNSQIPRTDVMHIEYLLRRGQRQLDLVRKSNTKQLSAFTRSDPSKNLELREIKDSP</sequence>
<dbReference type="SUPFAM" id="SSF50978">
    <property type="entry name" value="WD40 repeat-like"/>
    <property type="match status" value="1"/>
</dbReference>
<comment type="subcellular location">
    <subcellularLocation>
        <location evidence="1">Mitochondrion matrix</location>
    </subcellularLocation>
</comment>
<dbReference type="GO" id="GO:0034553">
    <property type="term" value="P:mitochondrial respiratory chain complex II assembly"/>
    <property type="evidence" value="ECO:0007669"/>
    <property type="project" value="InterPro"/>
</dbReference>
<evidence type="ECO:0000256" key="6">
    <source>
        <dbReference type="ARBA" id="ARBA00025715"/>
    </source>
</evidence>
<dbReference type="InterPro" id="IPR001680">
    <property type="entry name" value="WD40_rpt"/>
</dbReference>
<dbReference type="PROSITE" id="PS00845">
    <property type="entry name" value="CAP_GLY_1"/>
    <property type="match status" value="1"/>
</dbReference>
<dbReference type="CDD" id="cd01789">
    <property type="entry name" value="Ubl_TBCB"/>
    <property type="match status" value="1"/>
</dbReference>
<feature type="compositionally biased region" description="Acidic residues" evidence="8">
    <location>
        <begin position="237"/>
        <end position="251"/>
    </location>
</feature>
<evidence type="ECO:0000256" key="1">
    <source>
        <dbReference type="ARBA" id="ARBA00004305"/>
    </source>
</evidence>
<evidence type="ECO:0000313" key="11">
    <source>
        <dbReference type="Proteomes" id="UP000288216"/>
    </source>
</evidence>
<evidence type="ECO:0000256" key="8">
    <source>
        <dbReference type="SAM" id="MobiDB-lite"/>
    </source>
</evidence>
<dbReference type="InterPro" id="IPR051362">
    <property type="entry name" value="WD_repeat_creC_regulators"/>
</dbReference>
<dbReference type="InterPro" id="IPR045295">
    <property type="entry name" value="Complex1_LYR_SDHAF1_LYRM8"/>
</dbReference>
<evidence type="ECO:0000259" key="9">
    <source>
        <dbReference type="PROSITE" id="PS50245"/>
    </source>
</evidence>
<name>A0A401NUZ1_SCYTO</name>
<dbReference type="PROSITE" id="PS50294">
    <property type="entry name" value="WD_REPEATS_REGION"/>
    <property type="match status" value="1"/>
</dbReference>
<dbReference type="SMART" id="SM00320">
    <property type="entry name" value="WD40"/>
    <property type="match status" value="4"/>
</dbReference>
<gene>
    <name evidence="10" type="ORF">scyTo_0011783</name>
</gene>
<comment type="caution">
    <text evidence="10">The sequence shown here is derived from an EMBL/GenBank/DDBJ whole genome shotgun (WGS) entry which is preliminary data.</text>
</comment>
<dbReference type="PROSITE" id="PS50082">
    <property type="entry name" value="WD_REPEATS_2"/>
    <property type="match status" value="1"/>
</dbReference>
<dbReference type="InterPro" id="IPR036322">
    <property type="entry name" value="WD40_repeat_dom_sf"/>
</dbReference>
<dbReference type="SMART" id="SM01052">
    <property type="entry name" value="CAP_GLY"/>
    <property type="match status" value="1"/>
</dbReference>
<proteinExistence type="inferred from homology"/>
<dbReference type="AlphaFoldDB" id="A0A401NUZ1"/>
<reference evidence="10 11" key="1">
    <citation type="journal article" date="2018" name="Nat. Ecol. Evol.">
        <title>Shark genomes provide insights into elasmobranch evolution and the origin of vertebrates.</title>
        <authorList>
            <person name="Hara Y"/>
            <person name="Yamaguchi K"/>
            <person name="Onimaru K"/>
            <person name="Kadota M"/>
            <person name="Koyanagi M"/>
            <person name="Keeley SD"/>
            <person name="Tatsumi K"/>
            <person name="Tanaka K"/>
            <person name="Motone F"/>
            <person name="Kageyama Y"/>
            <person name="Nozu R"/>
            <person name="Adachi N"/>
            <person name="Nishimura O"/>
            <person name="Nakagawa R"/>
            <person name="Tanegashima C"/>
            <person name="Kiyatake I"/>
            <person name="Matsumoto R"/>
            <person name="Murakumo K"/>
            <person name="Nishida K"/>
            <person name="Terakita A"/>
            <person name="Kuratani S"/>
            <person name="Sato K"/>
            <person name="Hyodo S Kuraku.S."/>
        </authorList>
    </citation>
    <scope>NUCLEOTIDE SEQUENCE [LARGE SCALE GENOMIC DNA]</scope>
</reference>
<accession>A0A401NUZ1</accession>
<keyword evidence="5" id="KW-0143">Chaperone</keyword>
<dbReference type="GO" id="GO:0007023">
    <property type="term" value="P:post-chaperonin tubulin folding pathway"/>
    <property type="evidence" value="ECO:0007669"/>
    <property type="project" value="InterPro"/>
</dbReference>
<dbReference type="InterPro" id="IPR008011">
    <property type="entry name" value="Complex1_LYR_dom"/>
</dbReference>
<evidence type="ECO:0000313" key="10">
    <source>
        <dbReference type="EMBL" id="GCB64679.1"/>
    </source>
</evidence>
<dbReference type="InterPro" id="IPR029071">
    <property type="entry name" value="Ubiquitin-like_domsf"/>
</dbReference>
<comment type="similarity">
    <text evidence="6">Belongs to the complex I LYR family. SDHAF1 subfamily.</text>
</comment>
<evidence type="ECO:0000256" key="5">
    <source>
        <dbReference type="ARBA" id="ARBA00023186"/>
    </source>
</evidence>
<dbReference type="SUPFAM" id="SSF54236">
    <property type="entry name" value="Ubiquitin-like"/>
    <property type="match status" value="1"/>
</dbReference>
<evidence type="ECO:0000256" key="4">
    <source>
        <dbReference type="ARBA" id="ARBA00023128"/>
    </source>
</evidence>
<dbReference type="Pfam" id="PF05347">
    <property type="entry name" value="Complex1_LYR"/>
    <property type="match status" value="1"/>
</dbReference>
<dbReference type="OrthoDB" id="3367at2759"/>
<dbReference type="InterPro" id="IPR015943">
    <property type="entry name" value="WD40/YVTN_repeat-like_dom_sf"/>
</dbReference>
<feature type="region of interest" description="Disordered" evidence="8">
    <location>
        <begin position="237"/>
        <end position="275"/>
    </location>
</feature>
<feature type="non-terminal residue" evidence="10">
    <location>
        <position position="1"/>
    </location>
</feature>
<organism evidence="10 11">
    <name type="scientific">Scyliorhinus torazame</name>
    <name type="common">Cloudy catshark</name>
    <name type="synonym">Catulus torazame</name>
    <dbReference type="NCBI Taxonomy" id="75743"/>
    <lineage>
        <taxon>Eukaryota</taxon>
        <taxon>Metazoa</taxon>
        <taxon>Chordata</taxon>
        <taxon>Craniata</taxon>
        <taxon>Vertebrata</taxon>
        <taxon>Chondrichthyes</taxon>
        <taxon>Elasmobranchii</taxon>
        <taxon>Galeomorphii</taxon>
        <taxon>Galeoidea</taxon>
        <taxon>Carcharhiniformes</taxon>
        <taxon>Scyliorhinidae</taxon>
        <taxon>Scyliorhinus</taxon>
    </lineage>
</organism>
<feature type="domain" description="CAP-Gly" evidence="9">
    <location>
        <begin position="647"/>
        <end position="694"/>
    </location>
</feature>
<protein>
    <recommendedName>
        <fullName evidence="9">CAP-Gly domain-containing protein</fullName>
    </recommendedName>
</protein>
<keyword evidence="4" id="KW-0496">Mitochondrion</keyword>
<evidence type="ECO:0000256" key="2">
    <source>
        <dbReference type="ARBA" id="ARBA00022574"/>
    </source>
</evidence>
<dbReference type="Pfam" id="PF00400">
    <property type="entry name" value="WD40"/>
    <property type="match status" value="2"/>
</dbReference>
<dbReference type="InterPro" id="IPR000938">
    <property type="entry name" value="CAP-Gly_domain"/>
</dbReference>
<dbReference type="Gene3D" id="3.10.20.90">
    <property type="entry name" value="Phosphatidylinositol 3-kinase Catalytic Subunit, Chain A, domain 1"/>
    <property type="match status" value="1"/>
</dbReference>
<dbReference type="PANTHER" id="PTHR14107:SF15">
    <property type="entry name" value="DYSTROPHIA MYOTONICA WD REPEAT-CONTAINING PROTEIN"/>
    <property type="match status" value="1"/>
</dbReference>
<dbReference type="Pfam" id="PF01302">
    <property type="entry name" value="CAP_GLY"/>
    <property type="match status" value="1"/>
</dbReference>
<dbReference type="CDD" id="cd20268">
    <property type="entry name" value="Complex1_LYR_SDHAF1_LYRM8"/>
    <property type="match status" value="1"/>
</dbReference>
<dbReference type="GO" id="GO:0007021">
    <property type="term" value="P:tubulin complex assembly"/>
    <property type="evidence" value="ECO:0007669"/>
    <property type="project" value="InterPro"/>
</dbReference>